<dbReference type="PANTHER" id="PTHR24376:SF216">
    <property type="entry name" value="ZINC FINGER PROTEIN 420-LIKE"/>
    <property type="match status" value="1"/>
</dbReference>
<dbReference type="InterPro" id="IPR012934">
    <property type="entry name" value="Znf_AD"/>
</dbReference>
<evidence type="ECO:0000256" key="6">
    <source>
        <dbReference type="ARBA" id="ARBA00023242"/>
    </source>
</evidence>
<accession>A0A9N9R796</accession>
<dbReference type="AlphaFoldDB" id="A0A9N9R796"/>
<feature type="compositionally biased region" description="Basic and acidic residues" evidence="8">
    <location>
        <begin position="237"/>
        <end position="249"/>
    </location>
</feature>
<keyword evidence="6" id="KW-0539">Nucleus</keyword>
<dbReference type="OrthoDB" id="3437960at2759"/>
<dbReference type="Proteomes" id="UP001153714">
    <property type="component" value="Chromosome 3"/>
</dbReference>
<evidence type="ECO:0000256" key="3">
    <source>
        <dbReference type="ARBA" id="ARBA00022737"/>
    </source>
</evidence>
<evidence type="ECO:0000256" key="1">
    <source>
        <dbReference type="ARBA" id="ARBA00004123"/>
    </source>
</evidence>
<dbReference type="SUPFAM" id="SSF57667">
    <property type="entry name" value="beta-beta-alpha zinc fingers"/>
    <property type="match status" value="2"/>
</dbReference>
<feature type="domain" description="C2H2-type" evidence="9">
    <location>
        <begin position="480"/>
        <end position="508"/>
    </location>
</feature>
<keyword evidence="11" id="KW-1185">Reference proteome</keyword>
<evidence type="ECO:0000256" key="7">
    <source>
        <dbReference type="PROSITE-ProRule" id="PRU00042"/>
    </source>
</evidence>
<keyword evidence="3" id="KW-0677">Repeat</keyword>
<dbReference type="Pfam" id="PF00096">
    <property type="entry name" value="zf-C2H2"/>
    <property type="match status" value="1"/>
</dbReference>
<protein>
    <recommendedName>
        <fullName evidence="9">C2H2-type domain-containing protein</fullName>
    </recommendedName>
</protein>
<evidence type="ECO:0000256" key="8">
    <source>
        <dbReference type="SAM" id="MobiDB-lite"/>
    </source>
</evidence>
<feature type="compositionally biased region" description="Basic residues" evidence="8">
    <location>
        <begin position="176"/>
        <end position="197"/>
    </location>
</feature>
<dbReference type="GO" id="GO:0000978">
    <property type="term" value="F:RNA polymerase II cis-regulatory region sequence-specific DNA binding"/>
    <property type="evidence" value="ECO:0007669"/>
    <property type="project" value="TreeGrafter"/>
</dbReference>
<dbReference type="Gene3D" id="3.30.160.60">
    <property type="entry name" value="Classic Zinc Finger"/>
    <property type="match status" value="3"/>
</dbReference>
<feature type="region of interest" description="Disordered" evidence="8">
    <location>
        <begin position="160"/>
        <end position="198"/>
    </location>
</feature>
<dbReference type="SMART" id="SM00355">
    <property type="entry name" value="ZnF_C2H2"/>
    <property type="match status" value="8"/>
</dbReference>
<dbReference type="EMBL" id="OU893334">
    <property type="protein sequence ID" value="CAG9790780.1"/>
    <property type="molecule type" value="Genomic_DNA"/>
</dbReference>
<evidence type="ECO:0000256" key="4">
    <source>
        <dbReference type="ARBA" id="ARBA00022771"/>
    </source>
</evidence>
<evidence type="ECO:0000313" key="10">
    <source>
        <dbReference type="EMBL" id="CAG9790780.1"/>
    </source>
</evidence>
<dbReference type="SMART" id="SM00868">
    <property type="entry name" value="zf-AD"/>
    <property type="match status" value="2"/>
</dbReference>
<comment type="subcellular location">
    <subcellularLocation>
        <location evidence="1">Nucleus</location>
    </subcellularLocation>
</comment>
<reference evidence="10" key="1">
    <citation type="submission" date="2021-12" db="EMBL/GenBank/DDBJ databases">
        <authorList>
            <person name="King R."/>
        </authorList>
    </citation>
    <scope>NUCLEOTIDE SEQUENCE</scope>
</reference>
<dbReference type="InterPro" id="IPR036236">
    <property type="entry name" value="Znf_C2H2_sf"/>
</dbReference>
<name>A0A9N9R796_9NEOP</name>
<keyword evidence="5" id="KW-0862">Zinc</keyword>
<evidence type="ECO:0000313" key="11">
    <source>
        <dbReference type="Proteomes" id="UP001153714"/>
    </source>
</evidence>
<dbReference type="PROSITE" id="PS00028">
    <property type="entry name" value="ZINC_FINGER_C2H2_1"/>
    <property type="match status" value="5"/>
</dbReference>
<evidence type="ECO:0000256" key="2">
    <source>
        <dbReference type="ARBA" id="ARBA00022723"/>
    </source>
</evidence>
<reference evidence="10" key="2">
    <citation type="submission" date="2022-10" db="EMBL/GenBank/DDBJ databases">
        <authorList>
            <consortium name="ENA_rothamsted_submissions"/>
            <consortium name="culmorum"/>
            <person name="King R."/>
        </authorList>
    </citation>
    <scope>NUCLEOTIDE SEQUENCE</scope>
</reference>
<dbReference type="InterPro" id="IPR013087">
    <property type="entry name" value="Znf_C2H2_type"/>
</dbReference>
<dbReference type="PROSITE" id="PS50157">
    <property type="entry name" value="ZINC_FINGER_C2H2_2"/>
    <property type="match status" value="2"/>
</dbReference>
<gene>
    <name evidence="10" type="ORF">DIATSA_LOCUS8433</name>
</gene>
<evidence type="ECO:0000256" key="5">
    <source>
        <dbReference type="ARBA" id="ARBA00022833"/>
    </source>
</evidence>
<dbReference type="GO" id="GO:0008270">
    <property type="term" value="F:zinc ion binding"/>
    <property type="evidence" value="ECO:0007669"/>
    <property type="project" value="UniProtKB-KW"/>
</dbReference>
<proteinExistence type="predicted"/>
<dbReference type="GO" id="GO:0001228">
    <property type="term" value="F:DNA-binding transcription activator activity, RNA polymerase II-specific"/>
    <property type="evidence" value="ECO:0007669"/>
    <property type="project" value="TreeGrafter"/>
</dbReference>
<dbReference type="GO" id="GO:0005634">
    <property type="term" value="C:nucleus"/>
    <property type="evidence" value="ECO:0007669"/>
    <property type="project" value="UniProtKB-SubCell"/>
</dbReference>
<dbReference type="PANTHER" id="PTHR24376">
    <property type="entry name" value="ZINC FINGER PROTEIN"/>
    <property type="match status" value="1"/>
</dbReference>
<evidence type="ECO:0000259" key="9">
    <source>
        <dbReference type="PROSITE" id="PS50157"/>
    </source>
</evidence>
<sequence>MDEVIICRICLITNVRMYDLSTYPFEKYCLKDIGINLAGVVLPTSYACYECAALIKKFHFFREKCLKGQVFLLNTLRTTGEISPQSISQIDRLNMNLTSNIHIKHLNESNDYYFIYEEIIKNEPAIEKINDNEKNDNYFKYNAEIEVIKEEIPLENIISPNLYSSDDDNEPLSYHKSNKEKKERKKTEKRKSWKKKEVKPEDEDVKEECLEVSVDTSELLLPILEDTAQKKKRGRPKKADNADQKDNKDKKQRRTQNTGGVDPEDIDLEEYVTVINLSLEEQMEEVKKRQETSNYLNAPFQCNLCYRGFIDTEAWKHHVSKHDPSSGDIECPICKFRFKTNRTLQKHASNHQKKYACKSCSYVSKTTTQAKQHQRWHKGVTYKCQYCDEISTKWTSYLSHVRIKHPSEFVCDVCGYSYVSKLGLSMHRTMMHKDVPESNGSTNEAGPYCAECDVKFVSEEAYKRHMVTSVKHIKHSNFKNGCRSCGGAFSSAEELRLHHRREHARKRPRNYGKKPSALTFPTTCDHCSEEICNARQYWAHFRRAHPDKKYPIQKDYVCDVCGKSFRTKITSPGGCLRVYALGPSCCSVLGCRRIPCSTHRDYASPIYALGSWLPKNLLFDASRLLLTDLRSQFLAAEESPVRRIERLRLAEFTLWIQTPLKAAEVHLCFLELSSANSEEHIDIINGLHR</sequence>
<keyword evidence="4 7" id="KW-0863">Zinc-finger</keyword>
<feature type="region of interest" description="Disordered" evidence="8">
    <location>
        <begin position="225"/>
        <end position="264"/>
    </location>
</feature>
<keyword evidence="2" id="KW-0479">Metal-binding</keyword>
<feature type="domain" description="C2H2-type" evidence="9">
    <location>
        <begin position="409"/>
        <end position="437"/>
    </location>
</feature>
<organism evidence="10 11">
    <name type="scientific">Diatraea saccharalis</name>
    <name type="common">sugarcane borer</name>
    <dbReference type="NCBI Taxonomy" id="40085"/>
    <lineage>
        <taxon>Eukaryota</taxon>
        <taxon>Metazoa</taxon>
        <taxon>Ecdysozoa</taxon>
        <taxon>Arthropoda</taxon>
        <taxon>Hexapoda</taxon>
        <taxon>Insecta</taxon>
        <taxon>Pterygota</taxon>
        <taxon>Neoptera</taxon>
        <taxon>Endopterygota</taxon>
        <taxon>Lepidoptera</taxon>
        <taxon>Glossata</taxon>
        <taxon>Ditrysia</taxon>
        <taxon>Pyraloidea</taxon>
        <taxon>Crambidae</taxon>
        <taxon>Crambinae</taxon>
        <taxon>Diatraea</taxon>
    </lineage>
</organism>